<evidence type="ECO:0000256" key="3">
    <source>
        <dbReference type="ARBA" id="ARBA00022795"/>
    </source>
</evidence>
<dbReference type="EMBL" id="JACVHF010000006">
    <property type="protein sequence ID" value="MBC9784463.1"/>
    <property type="molecule type" value="Genomic_DNA"/>
</dbReference>
<evidence type="ECO:0000256" key="5">
    <source>
        <dbReference type="ARBA" id="ARBA00022884"/>
    </source>
</evidence>
<evidence type="ECO:0000313" key="7">
    <source>
        <dbReference type="EMBL" id="MBC9784463.1"/>
    </source>
</evidence>
<evidence type="ECO:0000256" key="1">
    <source>
        <dbReference type="ARBA" id="ARBA00022490"/>
    </source>
</evidence>
<keyword evidence="8" id="KW-1185">Reference proteome</keyword>
<evidence type="ECO:0000256" key="2">
    <source>
        <dbReference type="ARBA" id="ARBA00022491"/>
    </source>
</evidence>
<dbReference type="InterPro" id="IPR036107">
    <property type="entry name" value="CsrA_sf"/>
</dbReference>
<dbReference type="NCBIfam" id="NF002469">
    <property type="entry name" value="PRK01712.1"/>
    <property type="match status" value="1"/>
</dbReference>
<evidence type="ECO:0000256" key="6">
    <source>
        <dbReference type="HAMAP-Rule" id="MF_00167"/>
    </source>
</evidence>
<keyword evidence="2 6" id="KW-0678">Repressor</keyword>
<proteinExistence type="inferred from homology"/>
<keyword evidence="1 6" id="KW-0963">Cytoplasm</keyword>
<sequence length="81" mass="8869">MLVLTRKNGESLLIGEEIEIVVLDVRGDQVKIGITAPKSVRVMRKEVLESIERANRASVVTSKPEEILPFLEGLPTSPGSE</sequence>
<dbReference type="PANTHER" id="PTHR34984">
    <property type="entry name" value="CARBON STORAGE REGULATOR"/>
    <property type="match status" value="1"/>
</dbReference>
<dbReference type="InterPro" id="IPR003751">
    <property type="entry name" value="CsrA"/>
</dbReference>
<protein>
    <recommendedName>
        <fullName evidence="6">Translational regulator CsrA</fullName>
    </recommendedName>
</protein>
<dbReference type="Gene3D" id="2.60.40.4380">
    <property type="entry name" value="Translational regulator CsrA"/>
    <property type="match status" value="1"/>
</dbReference>
<dbReference type="RefSeq" id="WP_188039579.1">
    <property type="nucleotide sequence ID" value="NZ_JACVHF010000006.1"/>
</dbReference>
<comment type="function">
    <text evidence="6">A translational regulator that binds mRNA to regulate translation initiation and/or mRNA stability. Usually binds in the 5'-UTR at or near the Shine-Dalgarno sequence preventing ribosome-binding, thus repressing translation. Its main target seems to be the major flagellin gene, while its function is anatagonized by FliW.</text>
</comment>
<keyword evidence="3 6" id="KW-1005">Bacterial flagellum biogenesis</keyword>
<dbReference type="SUPFAM" id="SSF117130">
    <property type="entry name" value="CsrA-like"/>
    <property type="match status" value="1"/>
</dbReference>
<comment type="similarity">
    <text evidence="6">Belongs to the CsrA/RsmA family.</text>
</comment>
<dbReference type="HAMAP" id="MF_00167">
    <property type="entry name" value="CsrA"/>
    <property type="match status" value="1"/>
</dbReference>
<gene>
    <name evidence="6 7" type="primary">csrA</name>
    <name evidence="7" type="ORF">H1S01_08055</name>
</gene>
<name>A0ABR7T365_HELCL</name>
<dbReference type="PANTHER" id="PTHR34984:SF1">
    <property type="entry name" value="CARBON STORAGE REGULATOR"/>
    <property type="match status" value="1"/>
</dbReference>
<dbReference type="Proteomes" id="UP000617402">
    <property type="component" value="Unassembled WGS sequence"/>
</dbReference>
<accession>A0ABR7T365</accession>
<comment type="subcellular location">
    <subcellularLocation>
        <location evidence="6">Cytoplasm</location>
    </subcellularLocation>
</comment>
<organism evidence="7 8">
    <name type="scientific">Heliobacterium chlorum</name>
    <dbReference type="NCBI Taxonomy" id="2698"/>
    <lineage>
        <taxon>Bacteria</taxon>
        <taxon>Bacillati</taxon>
        <taxon>Bacillota</taxon>
        <taxon>Clostridia</taxon>
        <taxon>Eubacteriales</taxon>
        <taxon>Heliobacteriaceae</taxon>
        <taxon>Heliobacterium</taxon>
    </lineage>
</organism>
<evidence type="ECO:0000313" key="8">
    <source>
        <dbReference type="Proteomes" id="UP000617402"/>
    </source>
</evidence>
<keyword evidence="4 6" id="KW-0810">Translation regulation</keyword>
<evidence type="ECO:0000256" key="4">
    <source>
        <dbReference type="ARBA" id="ARBA00022845"/>
    </source>
</evidence>
<comment type="subunit">
    <text evidence="6">Homodimer; the beta-strands of each monomer intercalate to form a hydrophobic core, while the alpha-helices form wings that extend away from the core.</text>
</comment>
<keyword evidence="5 6" id="KW-0694">RNA-binding</keyword>
<comment type="caution">
    <text evidence="7">The sequence shown here is derived from an EMBL/GenBank/DDBJ whole genome shotgun (WGS) entry which is preliminary data.</text>
</comment>
<reference evidence="7 8" key="1">
    <citation type="submission" date="2020-07" db="EMBL/GenBank/DDBJ databases">
        <title>Draft whole-genome sequence of Heliobacterium chlorum DSM 3682, type strain.</title>
        <authorList>
            <person name="Kyndt J.A."/>
            <person name="Meyer T.E."/>
            <person name="Imhoff J.F."/>
        </authorList>
    </citation>
    <scope>NUCLEOTIDE SEQUENCE [LARGE SCALE GENOMIC DNA]</scope>
    <source>
        <strain evidence="7 8">DSM 3682</strain>
    </source>
</reference>
<dbReference type="NCBIfam" id="TIGR00202">
    <property type="entry name" value="csrA"/>
    <property type="match status" value="1"/>
</dbReference>
<dbReference type="Pfam" id="PF02599">
    <property type="entry name" value="CsrA"/>
    <property type="match status" value="1"/>
</dbReference>